<dbReference type="InterPro" id="IPR036509">
    <property type="entry name" value="Met_Sox_Rdtase_MsrA_sf"/>
</dbReference>
<feature type="signal peptide" evidence="9">
    <location>
        <begin position="1"/>
        <end position="22"/>
    </location>
</feature>
<organism evidence="11 12">
    <name type="scientific">Denitrovibrio acetiphilus (strain DSM 12809 / NBRC 114555 / N2460)</name>
    <dbReference type="NCBI Taxonomy" id="522772"/>
    <lineage>
        <taxon>Bacteria</taxon>
        <taxon>Pseudomonadati</taxon>
        <taxon>Deferribacterota</taxon>
        <taxon>Deferribacteres</taxon>
        <taxon>Deferribacterales</taxon>
        <taxon>Geovibrionaceae</taxon>
        <taxon>Denitrovibrio</taxon>
    </lineage>
</organism>
<dbReference type="Pfam" id="PF01641">
    <property type="entry name" value="SelR"/>
    <property type="match status" value="1"/>
</dbReference>
<dbReference type="KEGG" id="dap:Dacet_2517"/>
<comment type="similarity">
    <text evidence="8">Belongs to the MsrA Met sulfoxide reductase family.</text>
</comment>
<dbReference type="HAMAP" id="MF_01401">
    <property type="entry name" value="MsrA"/>
    <property type="match status" value="1"/>
</dbReference>
<dbReference type="GO" id="GO:0008113">
    <property type="term" value="F:peptide-methionine (S)-S-oxide reductase activity"/>
    <property type="evidence" value="ECO:0007669"/>
    <property type="project" value="UniProtKB-UniRule"/>
</dbReference>
<dbReference type="EC" id="1.8.4.11" evidence="8"/>
<dbReference type="OrthoDB" id="4174719at2"/>
<dbReference type="InParanoid" id="D4H4E8"/>
<evidence type="ECO:0000256" key="2">
    <source>
        <dbReference type="ARBA" id="ARBA00023268"/>
    </source>
</evidence>
<comment type="catalytic activity">
    <reaction evidence="6 8">
        <text>[thioredoxin]-disulfide + L-methionine + H2O = L-methionine (S)-S-oxide + [thioredoxin]-dithiol</text>
        <dbReference type="Rhea" id="RHEA:19993"/>
        <dbReference type="Rhea" id="RHEA-COMP:10698"/>
        <dbReference type="Rhea" id="RHEA-COMP:10700"/>
        <dbReference type="ChEBI" id="CHEBI:15377"/>
        <dbReference type="ChEBI" id="CHEBI:29950"/>
        <dbReference type="ChEBI" id="CHEBI:50058"/>
        <dbReference type="ChEBI" id="CHEBI:57844"/>
        <dbReference type="ChEBI" id="CHEBI:58772"/>
        <dbReference type="EC" id="1.8.4.11"/>
    </reaction>
</comment>
<comment type="catalytic activity">
    <reaction evidence="4 8">
        <text>L-methionyl-[protein] + [thioredoxin]-disulfide + H2O = L-methionyl-(S)-S-oxide-[protein] + [thioredoxin]-dithiol</text>
        <dbReference type="Rhea" id="RHEA:14217"/>
        <dbReference type="Rhea" id="RHEA-COMP:10698"/>
        <dbReference type="Rhea" id="RHEA-COMP:10700"/>
        <dbReference type="Rhea" id="RHEA-COMP:12313"/>
        <dbReference type="Rhea" id="RHEA-COMP:12315"/>
        <dbReference type="ChEBI" id="CHEBI:15377"/>
        <dbReference type="ChEBI" id="CHEBI:16044"/>
        <dbReference type="ChEBI" id="CHEBI:29950"/>
        <dbReference type="ChEBI" id="CHEBI:44120"/>
        <dbReference type="ChEBI" id="CHEBI:50058"/>
        <dbReference type="EC" id="1.8.4.11"/>
    </reaction>
</comment>
<gene>
    <name evidence="7" type="primary">msrB</name>
    <name evidence="8" type="synonym">msrA</name>
    <name evidence="11" type="ordered locus">Dacet_2517</name>
</gene>
<dbReference type="Gene3D" id="3.30.1060.10">
    <property type="entry name" value="Peptide methionine sulphoxide reductase MsrA"/>
    <property type="match status" value="1"/>
</dbReference>
<evidence type="ECO:0000313" key="12">
    <source>
        <dbReference type="Proteomes" id="UP000002012"/>
    </source>
</evidence>
<dbReference type="Proteomes" id="UP000002012">
    <property type="component" value="Chromosome"/>
</dbReference>
<evidence type="ECO:0000256" key="7">
    <source>
        <dbReference type="HAMAP-Rule" id="MF_01400"/>
    </source>
</evidence>
<dbReference type="HAMAP" id="MF_01400">
    <property type="entry name" value="MsrB"/>
    <property type="match status" value="1"/>
</dbReference>
<comment type="similarity">
    <text evidence="7">Belongs to the MsrB Met sulfoxide reductase family.</text>
</comment>
<dbReference type="EC" id="1.8.4.12" evidence="7"/>
<dbReference type="STRING" id="522772.Dacet_2517"/>
<keyword evidence="1 7" id="KW-0560">Oxidoreductase</keyword>
<dbReference type="FunFam" id="2.170.150.20:FF:000003">
    <property type="entry name" value="Peptide methionine sulfoxide reductase MsrB"/>
    <property type="match status" value="1"/>
</dbReference>
<dbReference type="eggNOG" id="COG0229">
    <property type="taxonomic scope" value="Bacteria"/>
</dbReference>
<evidence type="ECO:0000313" key="11">
    <source>
        <dbReference type="EMBL" id="ADD69277.1"/>
    </source>
</evidence>
<sequence length="360" mass="40887" precursor="true">MKSIKLILIFALFLITMGAAMAETKMKEAIFAGGCFWCMEPPYSLINGVSDVSAGYTGGDVPNPTYEMVSTGKTGHYEAIRIIYNPEKVSYERLLDIFWVNIDPTDKGGQFADRGTQYKTAIFYADDKQKAAAEQSRKNLDESGKFNVPVATAILKAATFYEAEDYHQDFYKKNPERYDSYKKGSGRADFISKTWKDKIKAAGNVPQADLSRWEDYVKPDKEKLKSQLTKLQYEVTQKDGTERAFNNEYWDEKRAGIYVDIVSGEPLFSSTDKYKSGTGWPSFVKPIVPQFISEHTDKSWFSVRTEVRSAYGDSHLGHVFEDGPKDRGGLRYCINSAALRFIPAEDLEKEGYGEFRYLFE</sequence>
<dbReference type="PANTHER" id="PTHR43774">
    <property type="entry name" value="PEPTIDE METHIONINE SULFOXIDE REDUCTASE"/>
    <property type="match status" value="1"/>
</dbReference>
<reference evidence="11 12" key="1">
    <citation type="journal article" date="2010" name="Stand. Genomic Sci.">
        <title>Complete genome sequence of Denitrovibrio acetiphilus type strain (N2460).</title>
        <authorList>
            <person name="Kiss H."/>
            <person name="Lang E."/>
            <person name="Lapidus A."/>
            <person name="Copeland A."/>
            <person name="Nolan M."/>
            <person name="Glavina Del Rio T."/>
            <person name="Chen F."/>
            <person name="Lucas S."/>
            <person name="Tice H."/>
            <person name="Cheng J.F."/>
            <person name="Han C."/>
            <person name="Goodwin L."/>
            <person name="Pitluck S."/>
            <person name="Liolios K."/>
            <person name="Pati A."/>
            <person name="Ivanova N."/>
            <person name="Mavromatis K."/>
            <person name="Chen A."/>
            <person name="Palaniappan K."/>
            <person name="Land M."/>
            <person name="Hauser L."/>
            <person name="Chang Y.J."/>
            <person name="Jeffries C.D."/>
            <person name="Detter J.C."/>
            <person name="Brettin T."/>
            <person name="Spring S."/>
            <person name="Rohde M."/>
            <person name="Goker M."/>
            <person name="Woyke T."/>
            <person name="Bristow J."/>
            <person name="Eisen J.A."/>
            <person name="Markowitz V."/>
            <person name="Hugenholtz P."/>
            <person name="Kyrpides N.C."/>
            <person name="Klenk H.P."/>
        </authorList>
    </citation>
    <scope>NUCLEOTIDE SEQUENCE [LARGE SCALE GENOMIC DNA]</scope>
    <source>
        <strain evidence="12">DSM 12809 / NBRC 114555 / N2460</strain>
    </source>
</reference>
<dbReference type="NCBIfam" id="TIGR00357">
    <property type="entry name" value="peptide-methionine (R)-S-oxide reductase MsrB"/>
    <property type="match status" value="1"/>
</dbReference>
<dbReference type="SUPFAM" id="SSF55068">
    <property type="entry name" value="Peptide methionine sulfoxide reductase"/>
    <property type="match status" value="1"/>
</dbReference>
<evidence type="ECO:0000259" key="10">
    <source>
        <dbReference type="PROSITE" id="PS51790"/>
    </source>
</evidence>
<dbReference type="eggNOG" id="COG0225">
    <property type="taxonomic scope" value="Bacteria"/>
</dbReference>
<keyword evidence="12" id="KW-1185">Reference proteome</keyword>
<comment type="caution">
    <text evidence="7">Lacks conserved residue(s) required for the propagation of feature annotation.</text>
</comment>
<evidence type="ECO:0000256" key="5">
    <source>
        <dbReference type="ARBA" id="ARBA00048488"/>
    </source>
</evidence>
<dbReference type="EMBL" id="CP001968">
    <property type="protein sequence ID" value="ADD69277.1"/>
    <property type="molecule type" value="Genomic_DNA"/>
</dbReference>
<dbReference type="HOGENOM" id="CLU_031040_0_1_0"/>
<keyword evidence="9" id="KW-0732">Signal</keyword>
<dbReference type="AlphaFoldDB" id="D4H4E8"/>
<comment type="function">
    <text evidence="3 8">Has an important function as a repair enzyme for proteins that have been inactivated by oxidation. Catalyzes the reversible oxidation-reduction of methionine sulfoxide in proteins to methionine.</text>
</comment>
<dbReference type="SUPFAM" id="SSF51316">
    <property type="entry name" value="Mss4-like"/>
    <property type="match status" value="1"/>
</dbReference>
<evidence type="ECO:0000256" key="6">
    <source>
        <dbReference type="ARBA" id="ARBA00048782"/>
    </source>
</evidence>
<feature type="active site" evidence="8">
    <location>
        <position position="35"/>
    </location>
</feature>
<comment type="catalytic activity">
    <reaction evidence="5 7">
        <text>L-methionyl-[protein] + [thioredoxin]-disulfide + H2O = L-methionyl-(R)-S-oxide-[protein] + [thioredoxin]-dithiol</text>
        <dbReference type="Rhea" id="RHEA:24164"/>
        <dbReference type="Rhea" id="RHEA-COMP:10698"/>
        <dbReference type="Rhea" id="RHEA-COMP:10700"/>
        <dbReference type="Rhea" id="RHEA-COMP:12313"/>
        <dbReference type="Rhea" id="RHEA-COMP:12314"/>
        <dbReference type="ChEBI" id="CHEBI:15377"/>
        <dbReference type="ChEBI" id="CHEBI:16044"/>
        <dbReference type="ChEBI" id="CHEBI:29950"/>
        <dbReference type="ChEBI" id="CHEBI:45764"/>
        <dbReference type="ChEBI" id="CHEBI:50058"/>
        <dbReference type="EC" id="1.8.4.12"/>
    </reaction>
</comment>
<feature type="active site" description="Nucleophile" evidence="7">
    <location>
        <position position="333"/>
    </location>
</feature>
<dbReference type="InterPro" id="IPR002569">
    <property type="entry name" value="Met_Sox_Rdtase_MsrA_dom"/>
</dbReference>
<dbReference type="PaxDb" id="522772-Dacet_2517"/>
<dbReference type="InterPro" id="IPR002579">
    <property type="entry name" value="Met_Sox_Rdtase_MsrB_dom"/>
</dbReference>
<dbReference type="Gene3D" id="2.170.150.20">
    <property type="entry name" value="Peptide methionine sulfoxide reductase"/>
    <property type="match status" value="1"/>
</dbReference>
<keyword evidence="2" id="KW-0511">Multifunctional enzyme</keyword>
<dbReference type="GO" id="GO:0033744">
    <property type="term" value="F:L-methionine:thioredoxin-disulfide S-oxidoreductase activity"/>
    <property type="evidence" value="ECO:0007669"/>
    <property type="project" value="RHEA"/>
</dbReference>
<dbReference type="NCBIfam" id="TIGR00401">
    <property type="entry name" value="msrA"/>
    <property type="match status" value="1"/>
</dbReference>
<dbReference type="Pfam" id="PF01625">
    <property type="entry name" value="PMSR"/>
    <property type="match status" value="1"/>
</dbReference>
<accession>D4H4E8</accession>
<name>D4H4E8_DENA2</name>
<dbReference type="GO" id="GO:0033743">
    <property type="term" value="F:peptide-methionine (R)-S-oxide reductase activity"/>
    <property type="evidence" value="ECO:0007669"/>
    <property type="project" value="UniProtKB-UniRule"/>
</dbReference>
<evidence type="ECO:0000256" key="3">
    <source>
        <dbReference type="ARBA" id="ARBA00024679"/>
    </source>
</evidence>
<dbReference type="PROSITE" id="PS51790">
    <property type="entry name" value="MSRB"/>
    <property type="match status" value="1"/>
</dbReference>
<dbReference type="RefSeq" id="WP_013011778.1">
    <property type="nucleotide sequence ID" value="NC_013943.1"/>
</dbReference>
<evidence type="ECO:0000256" key="9">
    <source>
        <dbReference type="SAM" id="SignalP"/>
    </source>
</evidence>
<feature type="domain" description="MsrB" evidence="10">
    <location>
        <begin position="221"/>
        <end position="344"/>
    </location>
</feature>
<protein>
    <recommendedName>
        <fullName evidence="7 8">Multifunctional fusion protein</fullName>
    </recommendedName>
    <domain>
        <recommendedName>
            <fullName evidence="8">Peptide methionine sulfoxide reductase MsrA</fullName>
            <shortName evidence="8">Protein-methionine-S-oxide reductase</shortName>
            <ecNumber evidence="8">1.8.4.11</ecNumber>
        </recommendedName>
        <alternativeName>
            <fullName evidence="8">Peptide-methionine (S)-S-oxide reductase</fullName>
            <shortName evidence="8">Peptide Met(O) reductase</shortName>
        </alternativeName>
    </domain>
    <domain>
        <recommendedName>
            <fullName evidence="7">Peptide methionine sulfoxide reductase MsrB</fullName>
            <ecNumber evidence="7">1.8.4.12</ecNumber>
        </recommendedName>
        <alternativeName>
            <fullName evidence="7">Peptide-methionine (R)-S-oxide reductase</fullName>
        </alternativeName>
    </domain>
</protein>
<dbReference type="InterPro" id="IPR011057">
    <property type="entry name" value="Mss4-like_sf"/>
</dbReference>
<evidence type="ECO:0000256" key="8">
    <source>
        <dbReference type="HAMAP-Rule" id="MF_01401"/>
    </source>
</evidence>
<evidence type="ECO:0000256" key="1">
    <source>
        <dbReference type="ARBA" id="ARBA00023002"/>
    </source>
</evidence>
<feature type="chain" id="PRO_5003057766" description="Multifunctional fusion protein" evidence="9">
    <location>
        <begin position="23"/>
        <end position="360"/>
    </location>
</feature>
<dbReference type="PANTHER" id="PTHR43774:SF1">
    <property type="entry name" value="PEPTIDE METHIONINE SULFOXIDE REDUCTASE MSRA 2"/>
    <property type="match status" value="1"/>
</dbReference>
<proteinExistence type="inferred from homology"/>
<evidence type="ECO:0000256" key="4">
    <source>
        <dbReference type="ARBA" id="ARBA00047806"/>
    </source>
</evidence>